<feature type="domain" description="Major facilitator superfamily (MFS) profile" evidence="7">
    <location>
        <begin position="1"/>
        <end position="304"/>
    </location>
</feature>
<dbReference type="Proteomes" id="UP000192578">
    <property type="component" value="Unassembled WGS sequence"/>
</dbReference>
<dbReference type="OrthoDB" id="4540492at2759"/>
<feature type="transmembrane region" description="Helical" evidence="6">
    <location>
        <begin position="115"/>
        <end position="138"/>
    </location>
</feature>
<proteinExistence type="predicted"/>
<dbReference type="InterPro" id="IPR005829">
    <property type="entry name" value="Sugar_transporter_CS"/>
</dbReference>
<dbReference type="Pfam" id="PF00083">
    <property type="entry name" value="Sugar_tr"/>
    <property type="match status" value="1"/>
</dbReference>
<evidence type="ECO:0000256" key="6">
    <source>
        <dbReference type="SAM" id="Phobius"/>
    </source>
</evidence>
<keyword evidence="8" id="KW-0762">Sugar transport</keyword>
<dbReference type="InterPro" id="IPR003663">
    <property type="entry name" value="Sugar/inositol_transpt"/>
</dbReference>
<dbReference type="InterPro" id="IPR036259">
    <property type="entry name" value="MFS_trans_sf"/>
</dbReference>
<evidence type="ECO:0000256" key="2">
    <source>
        <dbReference type="ARBA" id="ARBA00022448"/>
    </source>
</evidence>
<evidence type="ECO:0000256" key="4">
    <source>
        <dbReference type="ARBA" id="ARBA00022989"/>
    </source>
</evidence>
<comment type="subcellular location">
    <subcellularLocation>
        <location evidence="1">Membrane</location>
        <topology evidence="1">Multi-pass membrane protein</topology>
    </subcellularLocation>
</comment>
<evidence type="ECO:0000259" key="7">
    <source>
        <dbReference type="PROSITE" id="PS50850"/>
    </source>
</evidence>
<dbReference type="PRINTS" id="PR00171">
    <property type="entry name" value="SUGRTRNSPORT"/>
</dbReference>
<feature type="transmembrane region" description="Helical" evidence="6">
    <location>
        <begin position="220"/>
        <end position="238"/>
    </location>
</feature>
<name>A0A1W0WT30_HYPEX</name>
<evidence type="ECO:0000256" key="1">
    <source>
        <dbReference type="ARBA" id="ARBA00004141"/>
    </source>
</evidence>
<dbReference type="PANTHER" id="PTHR23503">
    <property type="entry name" value="SOLUTE CARRIER FAMILY 2"/>
    <property type="match status" value="1"/>
</dbReference>
<evidence type="ECO:0000256" key="5">
    <source>
        <dbReference type="ARBA" id="ARBA00023136"/>
    </source>
</evidence>
<evidence type="ECO:0000313" key="8">
    <source>
        <dbReference type="EMBL" id="OQV18368.1"/>
    </source>
</evidence>
<dbReference type="AlphaFoldDB" id="A0A1W0WT30"/>
<feature type="transmembrane region" description="Helical" evidence="6">
    <location>
        <begin position="24"/>
        <end position="45"/>
    </location>
</feature>
<feature type="transmembrane region" description="Helical" evidence="6">
    <location>
        <begin position="280"/>
        <end position="298"/>
    </location>
</feature>
<dbReference type="GO" id="GO:0016020">
    <property type="term" value="C:membrane"/>
    <property type="evidence" value="ECO:0007669"/>
    <property type="project" value="UniProtKB-SubCell"/>
</dbReference>
<evidence type="ECO:0000256" key="3">
    <source>
        <dbReference type="ARBA" id="ARBA00022692"/>
    </source>
</evidence>
<dbReference type="EMBL" id="MTYJ01000050">
    <property type="protein sequence ID" value="OQV18368.1"/>
    <property type="molecule type" value="Genomic_DNA"/>
</dbReference>
<feature type="transmembrane region" description="Helical" evidence="6">
    <location>
        <begin position="250"/>
        <end position="274"/>
    </location>
</feature>
<dbReference type="InterPro" id="IPR045263">
    <property type="entry name" value="GLUT"/>
</dbReference>
<reference evidence="9" key="1">
    <citation type="submission" date="2017-01" db="EMBL/GenBank/DDBJ databases">
        <title>Comparative genomics of anhydrobiosis in the tardigrade Hypsibius dujardini.</title>
        <authorList>
            <person name="Yoshida Y."/>
            <person name="Koutsovoulos G."/>
            <person name="Laetsch D."/>
            <person name="Stevens L."/>
            <person name="Kumar S."/>
            <person name="Horikawa D."/>
            <person name="Ishino K."/>
            <person name="Komine S."/>
            <person name="Tomita M."/>
            <person name="Blaxter M."/>
            <person name="Arakawa K."/>
        </authorList>
    </citation>
    <scope>NUCLEOTIDE SEQUENCE [LARGE SCALE GENOMIC DNA]</scope>
    <source>
        <strain evidence="9">Z151</strain>
    </source>
</reference>
<gene>
    <name evidence="8" type="ORF">BV898_07571</name>
</gene>
<dbReference type="InterPro" id="IPR005828">
    <property type="entry name" value="MFS_sugar_transport-like"/>
</dbReference>
<dbReference type="InterPro" id="IPR020846">
    <property type="entry name" value="MFS_dom"/>
</dbReference>
<accession>A0A1W0WT30</accession>
<keyword evidence="9" id="KW-1185">Reference proteome</keyword>
<keyword evidence="4 6" id="KW-1133">Transmembrane helix</keyword>
<keyword evidence="2" id="KW-0813">Transport</keyword>
<feature type="transmembrane region" description="Helical" evidence="6">
    <location>
        <begin position="181"/>
        <end position="200"/>
    </location>
</feature>
<evidence type="ECO:0000313" key="9">
    <source>
        <dbReference type="Proteomes" id="UP000192578"/>
    </source>
</evidence>
<dbReference type="PROSITE" id="PS50850">
    <property type="entry name" value="MFS"/>
    <property type="match status" value="1"/>
</dbReference>
<dbReference type="PROSITE" id="PS00216">
    <property type="entry name" value="SUGAR_TRANSPORT_1"/>
    <property type="match status" value="1"/>
</dbReference>
<keyword evidence="3 6" id="KW-0812">Transmembrane</keyword>
<dbReference type="SUPFAM" id="SSF103473">
    <property type="entry name" value="MFS general substrate transporter"/>
    <property type="match status" value="1"/>
</dbReference>
<dbReference type="Gene3D" id="1.20.1250.20">
    <property type="entry name" value="MFS general substrate transporter like domains"/>
    <property type="match status" value="1"/>
</dbReference>
<organism evidence="8 9">
    <name type="scientific">Hypsibius exemplaris</name>
    <name type="common">Freshwater tardigrade</name>
    <dbReference type="NCBI Taxonomy" id="2072580"/>
    <lineage>
        <taxon>Eukaryota</taxon>
        <taxon>Metazoa</taxon>
        <taxon>Ecdysozoa</taxon>
        <taxon>Tardigrada</taxon>
        <taxon>Eutardigrada</taxon>
        <taxon>Parachela</taxon>
        <taxon>Hypsibioidea</taxon>
        <taxon>Hypsibiidae</taxon>
        <taxon>Hypsibius</taxon>
    </lineage>
</organism>
<dbReference type="GO" id="GO:0015149">
    <property type="term" value="F:hexose transmembrane transporter activity"/>
    <property type="evidence" value="ECO:0007669"/>
    <property type="project" value="TreeGrafter"/>
</dbReference>
<keyword evidence="5 6" id="KW-0472">Membrane</keyword>
<comment type="caution">
    <text evidence="8">The sequence shown here is derived from an EMBL/GenBank/DDBJ whole genome shotgun (WGS) entry which is preliminary data.</text>
</comment>
<sequence>MMVMGMLTANVLGLPFLLGTEERWFMLITIQGIPVLVMCAFLPFCPDSPRRLFLTVGNKEGAVRALVWLRGTTDVHVEIDQMNREQTMMKEDSGKDDHKPVTLMGIFRDRYLRNIFWMCAVPMFAKQFSGYMCIFYYSTSIFNGVGLDHLYSGIATCGVWATYLVFSLVSMALVDRAGRKTLLLISHTGMIIGMSLFTVFMVLSGRYQLDWAKFGCAGSLFFYIASYAIASGSIPFFLPNEMFPQNARTAAQTWNGVLCSGLGLITSMLFPIVVFLLEEYTFLIFVASMALATVYLIWKLPETKGKSIDEIQTLLRRRLR</sequence>
<dbReference type="PANTHER" id="PTHR23503:SF8">
    <property type="entry name" value="FACILITATED GLUCOSE TRANSPORTER PROTEIN 1"/>
    <property type="match status" value="1"/>
</dbReference>
<feature type="transmembrane region" description="Helical" evidence="6">
    <location>
        <begin position="150"/>
        <end position="174"/>
    </location>
</feature>
<protein>
    <submittedName>
        <fullName evidence="8">Solute carrier family 2, facilitated glucose transporter member 3</fullName>
    </submittedName>
</protein>